<evidence type="ECO:0000313" key="12">
    <source>
        <dbReference type="Proteomes" id="UP001147700"/>
    </source>
</evidence>
<dbReference type="InterPro" id="IPR029055">
    <property type="entry name" value="Ntn_hydrolases_N"/>
</dbReference>
<dbReference type="NCBIfam" id="NF001484">
    <property type="entry name" value="PRK00331.1"/>
    <property type="match status" value="1"/>
</dbReference>
<dbReference type="CDD" id="cd00714">
    <property type="entry name" value="GFAT"/>
    <property type="match status" value="1"/>
</dbReference>
<comment type="catalytic activity">
    <reaction evidence="1 8">
        <text>D-fructose 6-phosphate + L-glutamine = D-glucosamine 6-phosphate + L-glutamate</text>
        <dbReference type="Rhea" id="RHEA:13237"/>
        <dbReference type="ChEBI" id="CHEBI:29985"/>
        <dbReference type="ChEBI" id="CHEBI:58359"/>
        <dbReference type="ChEBI" id="CHEBI:58725"/>
        <dbReference type="ChEBI" id="CHEBI:61527"/>
        <dbReference type="EC" id="2.6.1.16"/>
    </reaction>
</comment>
<sequence length="617" mass="66764">MCGIVGYVGQRSVQEILLAGLEKLEYRGYDSAGISIQGDQGLGVVRAVGNLSALKAAVAEQANGDGGVAVLAPPATTGIGHTRWATHGRVTEENAHPHYDPDNRVHVVVNGIVENYMELKTELQDQGAHFSSETDVEVIAHLIALDLDEHGLVEATRRTYNRLRGHYSFVAQSSAEPGTLVGARKECPLIVGRGEDEQFLASGIPAFLAHTRTAQALEDDELVVLTAEGAQFMTADGVAFERETHEIDWDADAAEKGGFETFMLKEIHEQADAVAETIADRTVRPDGVDLPELDDELLRGVKRIIVVACGTSYHAGLIGRYAIEEWARVPVETDVASEFRYRNPVVGPGDVVIGITQSGETLDTLAAMRLARERGATVIAVTNIMGSQATRDADATVYTRAGLEIGVAATKTFVAQVAVMYLLALRLAEVKGTLDDERRTELVTRLKRIPHDIGAMLERGTEKIDLVAERHYAKDFFLYLGRHVGLPVGLEGALKLKEISYIATDAYAAGEMKHGPIALLDQDTPVVVVATDSPVLEKVISNMQEVRVRGAHVIAVVSEGADLGEHAAEALVVPQTDWMLQPLLAVIPLQLLAYRIARLRGLNVDQPRNLAKTVTVE</sequence>
<evidence type="ECO:0000256" key="4">
    <source>
        <dbReference type="ARBA" id="ARBA00022576"/>
    </source>
</evidence>
<dbReference type="Proteomes" id="UP001147700">
    <property type="component" value="Unassembled WGS sequence"/>
</dbReference>
<dbReference type="PANTHER" id="PTHR10937:SF0">
    <property type="entry name" value="GLUTAMINE--FRUCTOSE-6-PHOSPHATE TRANSAMINASE (ISOMERIZING)"/>
    <property type="match status" value="1"/>
</dbReference>
<comment type="caution">
    <text evidence="11">The sequence shown here is derived from an EMBL/GenBank/DDBJ whole genome shotgun (WGS) entry which is preliminary data.</text>
</comment>
<dbReference type="InterPro" id="IPR001347">
    <property type="entry name" value="SIS_dom"/>
</dbReference>
<keyword evidence="7" id="KW-0315">Glutamine amidotransferase</keyword>
<dbReference type="InterPro" id="IPR035466">
    <property type="entry name" value="GlmS/AgaS_SIS"/>
</dbReference>
<feature type="active site" description="Nucleophile; for GATase activity" evidence="8">
    <location>
        <position position="2"/>
    </location>
</feature>
<dbReference type="Pfam" id="PF13522">
    <property type="entry name" value="GATase_6"/>
    <property type="match status" value="1"/>
</dbReference>
<evidence type="ECO:0000259" key="9">
    <source>
        <dbReference type="PROSITE" id="PS51278"/>
    </source>
</evidence>
<evidence type="ECO:0000313" key="11">
    <source>
        <dbReference type="EMBL" id="MDA0138391.1"/>
    </source>
</evidence>
<dbReference type="SUPFAM" id="SSF56235">
    <property type="entry name" value="N-terminal nucleophile aminohydrolases (Ntn hydrolases)"/>
    <property type="match status" value="1"/>
</dbReference>
<evidence type="ECO:0000256" key="8">
    <source>
        <dbReference type="HAMAP-Rule" id="MF_00164"/>
    </source>
</evidence>
<evidence type="ECO:0000256" key="2">
    <source>
        <dbReference type="ARBA" id="ARBA00012916"/>
    </source>
</evidence>
<comment type="subcellular location">
    <subcellularLocation>
        <location evidence="8">Cytoplasm</location>
    </subcellularLocation>
</comment>
<dbReference type="GO" id="GO:0004360">
    <property type="term" value="F:glutamine-fructose-6-phosphate transaminase (isomerizing) activity"/>
    <property type="evidence" value="ECO:0007669"/>
    <property type="project" value="UniProtKB-EC"/>
</dbReference>
<dbReference type="Gene3D" id="3.60.20.10">
    <property type="entry name" value="Glutamine Phosphoribosylpyrophosphate, subunit 1, domain 1"/>
    <property type="match status" value="1"/>
</dbReference>
<dbReference type="Pfam" id="PF01380">
    <property type="entry name" value="SIS"/>
    <property type="match status" value="2"/>
</dbReference>
<feature type="domain" description="SIS" evidence="10">
    <location>
        <begin position="293"/>
        <end position="433"/>
    </location>
</feature>
<keyword evidence="8" id="KW-0963">Cytoplasm</keyword>
<feature type="initiator methionine" description="Removed" evidence="8">
    <location>
        <position position="1"/>
    </location>
</feature>
<organism evidence="11 12">
    <name type="scientific">Solirubrobacter deserti</name>
    <dbReference type="NCBI Taxonomy" id="2282478"/>
    <lineage>
        <taxon>Bacteria</taxon>
        <taxon>Bacillati</taxon>
        <taxon>Actinomycetota</taxon>
        <taxon>Thermoleophilia</taxon>
        <taxon>Solirubrobacterales</taxon>
        <taxon>Solirubrobacteraceae</taxon>
        <taxon>Solirubrobacter</taxon>
    </lineage>
</organism>
<dbReference type="PANTHER" id="PTHR10937">
    <property type="entry name" value="GLUCOSAMINE--FRUCTOSE-6-PHOSPHATE AMINOTRANSFERASE, ISOMERIZING"/>
    <property type="match status" value="1"/>
</dbReference>
<keyword evidence="6" id="KW-0677">Repeat</keyword>
<comment type="function">
    <text evidence="8">Catalyzes the first step in hexosamine metabolism, converting fructose-6P into glucosamine-6P using glutamine as a nitrogen source.</text>
</comment>
<protein>
    <recommendedName>
        <fullName evidence="3 8">Glutamine--fructose-6-phosphate aminotransferase [isomerizing]</fullName>
        <ecNumber evidence="2 8">2.6.1.16</ecNumber>
    </recommendedName>
    <alternativeName>
        <fullName evidence="8">D-fructose-6-phosphate amidotransferase</fullName>
    </alternativeName>
    <alternativeName>
        <fullName evidence="8">GFAT</fullName>
    </alternativeName>
    <alternativeName>
        <fullName evidence="8">Glucosamine-6-phosphate synthase</fullName>
    </alternativeName>
    <alternativeName>
        <fullName evidence="8">Hexosephosphate aminotransferase</fullName>
    </alternativeName>
    <alternativeName>
        <fullName evidence="8">L-glutamine--D-fructose-6-phosphate amidotransferase</fullName>
    </alternativeName>
</protein>
<evidence type="ECO:0000259" key="10">
    <source>
        <dbReference type="PROSITE" id="PS51464"/>
    </source>
</evidence>
<dbReference type="RefSeq" id="WP_202957854.1">
    <property type="nucleotide sequence ID" value="NZ_JAPCID010000015.1"/>
</dbReference>
<evidence type="ECO:0000256" key="1">
    <source>
        <dbReference type="ARBA" id="ARBA00001031"/>
    </source>
</evidence>
<feature type="active site" description="For Fru-6P isomerization activity" evidence="8">
    <location>
        <position position="612"/>
    </location>
</feature>
<accession>A0ABT4RIL9</accession>
<dbReference type="PROSITE" id="PS51464">
    <property type="entry name" value="SIS"/>
    <property type="match status" value="2"/>
</dbReference>
<gene>
    <name evidence="8 11" type="primary">glmS</name>
    <name evidence="11" type="ORF">OJ962_12890</name>
</gene>
<evidence type="ECO:0000256" key="7">
    <source>
        <dbReference type="ARBA" id="ARBA00022962"/>
    </source>
</evidence>
<evidence type="ECO:0000256" key="6">
    <source>
        <dbReference type="ARBA" id="ARBA00022737"/>
    </source>
</evidence>
<dbReference type="CDD" id="cd05009">
    <property type="entry name" value="SIS_GlmS_GlmD_2"/>
    <property type="match status" value="1"/>
</dbReference>
<dbReference type="EMBL" id="JAPCID010000015">
    <property type="protein sequence ID" value="MDA0138391.1"/>
    <property type="molecule type" value="Genomic_DNA"/>
</dbReference>
<feature type="domain" description="SIS" evidence="10">
    <location>
        <begin position="467"/>
        <end position="607"/>
    </location>
</feature>
<dbReference type="InterPro" id="IPR035490">
    <property type="entry name" value="GlmS/FrlB_SIS"/>
</dbReference>
<dbReference type="NCBIfam" id="TIGR01135">
    <property type="entry name" value="glmS"/>
    <property type="match status" value="1"/>
</dbReference>
<name>A0ABT4RIL9_9ACTN</name>
<evidence type="ECO:0000256" key="3">
    <source>
        <dbReference type="ARBA" id="ARBA00016090"/>
    </source>
</evidence>
<dbReference type="Gene3D" id="3.40.50.10490">
    <property type="entry name" value="Glucose-6-phosphate isomerase like protein, domain 1"/>
    <property type="match status" value="2"/>
</dbReference>
<keyword evidence="12" id="KW-1185">Reference proteome</keyword>
<evidence type="ECO:0000256" key="5">
    <source>
        <dbReference type="ARBA" id="ARBA00022679"/>
    </source>
</evidence>
<dbReference type="EC" id="2.6.1.16" evidence="2 8"/>
<dbReference type="InterPro" id="IPR047084">
    <property type="entry name" value="GFAT_N"/>
</dbReference>
<keyword evidence="4 8" id="KW-0032">Aminotransferase</keyword>
<dbReference type="CDD" id="cd05008">
    <property type="entry name" value="SIS_GlmS_GlmD_1"/>
    <property type="match status" value="1"/>
</dbReference>
<reference evidence="11" key="1">
    <citation type="submission" date="2022-10" db="EMBL/GenBank/DDBJ databases">
        <title>The WGS of Solirubrobacter sp. CPCC 204708.</title>
        <authorList>
            <person name="Jiang Z."/>
        </authorList>
    </citation>
    <scope>NUCLEOTIDE SEQUENCE</scope>
    <source>
        <strain evidence="11">CPCC 204708</strain>
    </source>
</reference>
<dbReference type="SUPFAM" id="SSF53697">
    <property type="entry name" value="SIS domain"/>
    <property type="match status" value="1"/>
</dbReference>
<dbReference type="PROSITE" id="PS51278">
    <property type="entry name" value="GATASE_TYPE_2"/>
    <property type="match status" value="1"/>
</dbReference>
<keyword evidence="5 8" id="KW-0808">Transferase</keyword>
<feature type="domain" description="Glutamine amidotransferase type-2" evidence="9">
    <location>
        <begin position="2"/>
        <end position="228"/>
    </location>
</feature>
<proteinExistence type="inferred from homology"/>
<dbReference type="InterPro" id="IPR017932">
    <property type="entry name" value="GATase_2_dom"/>
</dbReference>
<comment type="subunit">
    <text evidence="8">Homodimer.</text>
</comment>
<dbReference type="InterPro" id="IPR046348">
    <property type="entry name" value="SIS_dom_sf"/>
</dbReference>
<dbReference type="HAMAP" id="MF_00164">
    <property type="entry name" value="GlmS"/>
    <property type="match status" value="1"/>
</dbReference>
<dbReference type="InterPro" id="IPR005855">
    <property type="entry name" value="GFAT"/>
</dbReference>